<evidence type="ECO:0000256" key="2">
    <source>
        <dbReference type="ARBA" id="ARBA00023163"/>
    </source>
</evidence>
<accession>A0A1M5CTV4</accession>
<dbReference type="STRING" id="494016.SAMN04487965_2304"/>
<dbReference type="PROSITE" id="PS01124">
    <property type="entry name" value="HTH_ARAC_FAMILY_2"/>
    <property type="match status" value="1"/>
</dbReference>
<reference evidence="5" key="1">
    <citation type="submission" date="2016-11" db="EMBL/GenBank/DDBJ databases">
        <authorList>
            <person name="Varghese N."/>
            <person name="Submissions S."/>
        </authorList>
    </citation>
    <scope>NUCLEOTIDE SEQUENCE [LARGE SCALE GENOMIC DNA]</scope>
    <source>
        <strain evidence="5">CGMCC 1.7063</strain>
    </source>
</reference>
<dbReference type="SUPFAM" id="SSF46689">
    <property type="entry name" value="Homeodomain-like"/>
    <property type="match status" value="2"/>
</dbReference>
<dbReference type="Pfam" id="PF06719">
    <property type="entry name" value="AraC_N"/>
    <property type="match status" value="1"/>
</dbReference>
<dbReference type="PANTHER" id="PTHR43436">
    <property type="entry name" value="ARAC-FAMILY TRANSCRIPTIONAL REGULATOR"/>
    <property type="match status" value="1"/>
</dbReference>
<dbReference type="Proteomes" id="UP000184170">
    <property type="component" value="Unassembled WGS sequence"/>
</dbReference>
<evidence type="ECO:0000313" key="4">
    <source>
        <dbReference type="EMBL" id="SHF58173.1"/>
    </source>
</evidence>
<name>A0A1M5CTV4_9GAMM</name>
<evidence type="ECO:0000256" key="1">
    <source>
        <dbReference type="ARBA" id="ARBA00023015"/>
    </source>
</evidence>
<organism evidence="4 5">
    <name type="scientific">Microbulbifer donghaiensis</name>
    <dbReference type="NCBI Taxonomy" id="494016"/>
    <lineage>
        <taxon>Bacteria</taxon>
        <taxon>Pseudomonadati</taxon>
        <taxon>Pseudomonadota</taxon>
        <taxon>Gammaproteobacteria</taxon>
        <taxon>Cellvibrionales</taxon>
        <taxon>Microbulbiferaceae</taxon>
        <taxon>Microbulbifer</taxon>
    </lineage>
</organism>
<keyword evidence="4" id="KW-0238">DNA-binding</keyword>
<dbReference type="Pfam" id="PF12833">
    <property type="entry name" value="HTH_18"/>
    <property type="match status" value="1"/>
</dbReference>
<evidence type="ECO:0000259" key="3">
    <source>
        <dbReference type="PROSITE" id="PS01124"/>
    </source>
</evidence>
<feature type="domain" description="HTH araC/xylS-type" evidence="3">
    <location>
        <begin position="212"/>
        <end position="310"/>
    </location>
</feature>
<evidence type="ECO:0000313" key="5">
    <source>
        <dbReference type="Proteomes" id="UP000184170"/>
    </source>
</evidence>
<dbReference type="GO" id="GO:0003700">
    <property type="term" value="F:DNA-binding transcription factor activity"/>
    <property type="evidence" value="ECO:0007669"/>
    <property type="project" value="InterPro"/>
</dbReference>
<keyword evidence="1" id="KW-0805">Transcription regulation</keyword>
<dbReference type="SMART" id="SM00342">
    <property type="entry name" value="HTH_ARAC"/>
    <property type="match status" value="1"/>
</dbReference>
<proteinExistence type="predicted"/>
<protein>
    <submittedName>
        <fullName evidence="4">AraC-type DNA-binding protein</fullName>
    </submittedName>
</protein>
<keyword evidence="5" id="KW-1185">Reference proteome</keyword>
<sequence>MPIELKQSAAMSRDMETARQSLVSKMLRWTPEQGLQETALDGVDLIRSDEATSCVSSVYEPSLGFLVQGKKTLQLGDKEISYGPLNYVASSVHLPVLGHVENASPDHPFLAIRLIIDPQEVTDLVLELGDKAPELEAEFECPEINCGLAVAQMDAGMLDAVSRLVGLLDSPADAPILAPLARREIIYRALMGDMGARMRKFASVDSQANRISRVIAVLKDRFSEPLRVSDLADEANMSESSLYHSFKQVTRMSPLQFQKKLRLHEARRLMLTEGIEAASASYRVGYESPSHFSREYSRLFGLPPRADVSKLRGEQRVPA</sequence>
<dbReference type="PANTHER" id="PTHR43436:SF1">
    <property type="entry name" value="TRANSCRIPTIONAL REGULATORY PROTEIN"/>
    <property type="match status" value="1"/>
</dbReference>
<keyword evidence="2" id="KW-0804">Transcription</keyword>
<gene>
    <name evidence="4" type="ORF">SAMN04487965_2304</name>
</gene>
<dbReference type="InterPro" id="IPR018060">
    <property type="entry name" value="HTH_AraC"/>
</dbReference>
<dbReference type="GO" id="GO:0043565">
    <property type="term" value="F:sequence-specific DNA binding"/>
    <property type="evidence" value="ECO:0007669"/>
    <property type="project" value="InterPro"/>
</dbReference>
<dbReference type="Gene3D" id="1.10.10.60">
    <property type="entry name" value="Homeodomain-like"/>
    <property type="match status" value="1"/>
</dbReference>
<dbReference type="InterPro" id="IPR009594">
    <property type="entry name" value="Tscrpt_reg_HTH_AraC_N"/>
</dbReference>
<dbReference type="RefSeq" id="WP_073275511.1">
    <property type="nucleotide sequence ID" value="NZ_FQVA01000002.1"/>
</dbReference>
<dbReference type="EMBL" id="FQVA01000002">
    <property type="protein sequence ID" value="SHF58173.1"/>
    <property type="molecule type" value="Genomic_DNA"/>
</dbReference>
<dbReference type="AlphaFoldDB" id="A0A1M5CTV4"/>
<dbReference type="InterPro" id="IPR009057">
    <property type="entry name" value="Homeodomain-like_sf"/>
</dbReference>